<dbReference type="InterPro" id="IPR007627">
    <property type="entry name" value="RNA_pol_sigma70_r2"/>
</dbReference>
<name>A0A9D2KEK8_9BACE</name>
<evidence type="ECO:0000313" key="8">
    <source>
        <dbReference type="EMBL" id="HIZ92376.1"/>
    </source>
</evidence>
<dbReference type="Pfam" id="PF04542">
    <property type="entry name" value="Sigma70_r2"/>
    <property type="match status" value="1"/>
</dbReference>
<evidence type="ECO:0000313" key="9">
    <source>
        <dbReference type="Proteomes" id="UP000824108"/>
    </source>
</evidence>
<dbReference type="Pfam" id="PF08281">
    <property type="entry name" value="Sigma70_r4_2"/>
    <property type="match status" value="1"/>
</dbReference>
<evidence type="ECO:0000259" key="7">
    <source>
        <dbReference type="Pfam" id="PF08281"/>
    </source>
</evidence>
<dbReference type="Gene3D" id="1.10.10.10">
    <property type="entry name" value="Winged helix-like DNA-binding domain superfamily/Winged helix DNA-binding domain"/>
    <property type="match status" value="1"/>
</dbReference>
<sequence length="197" mass="22955">MTLQNEHLLIADLKKGSKEAFGEIYRLYAGRLLAYCAQYTKCREDAEEIVQDVFVALWNSRQTIRQEETLRSLLFTISKHRVINAYRSTLNSPVYEDYVDYQNELPAGEDYHRLEYEQYVRIVKDAIRRLPSTQQRVITLSRFSQLSNKEIAEHLSLSEQTVKNQLSIGLKTLRELLAKVLVLFVAGLILNIVNRFL</sequence>
<dbReference type="PANTHER" id="PTHR43133">
    <property type="entry name" value="RNA POLYMERASE ECF-TYPE SIGMA FACTO"/>
    <property type="match status" value="1"/>
</dbReference>
<organism evidence="8 9">
    <name type="scientific">Candidatus Bacteroides merdavium</name>
    <dbReference type="NCBI Taxonomy" id="2838472"/>
    <lineage>
        <taxon>Bacteria</taxon>
        <taxon>Pseudomonadati</taxon>
        <taxon>Bacteroidota</taxon>
        <taxon>Bacteroidia</taxon>
        <taxon>Bacteroidales</taxon>
        <taxon>Bacteroidaceae</taxon>
        <taxon>Bacteroides</taxon>
    </lineage>
</organism>
<feature type="domain" description="RNA polymerase sigma-70 region 2" evidence="6">
    <location>
        <begin position="24"/>
        <end position="88"/>
    </location>
</feature>
<comment type="caution">
    <text evidence="8">The sequence shown here is derived from an EMBL/GenBank/DDBJ whole genome shotgun (WGS) entry which is preliminary data.</text>
</comment>
<keyword evidence="5" id="KW-0472">Membrane</keyword>
<protein>
    <submittedName>
        <fullName evidence="8">RNA polymerase sigma-70 factor</fullName>
    </submittedName>
</protein>
<dbReference type="Gene3D" id="1.10.1740.10">
    <property type="match status" value="1"/>
</dbReference>
<dbReference type="SUPFAM" id="SSF88946">
    <property type="entry name" value="Sigma2 domain of RNA polymerase sigma factors"/>
    <property type="match status" value="1"/>
</dbReference>
<evidence type="ECO:0000256" key="3">
    <source>
        <dbReference type="ARBA" id="ARBA00023082"/>
    </source>
</evidence>
<dbReference type="InterPro" id="IPR014327">
    <property type="entry name" value="RNA_pol_sigma70_bacteroid"/>
</dbReference>
<evidence type="ECO:0000256" key="2">
    <source>
        <dbReference type="ARBA" id="ARBA00023015"/>
    </source>
</evidence>
<dbReference type="NCBIfam" id="TIGR02985">
    <property type="entry name" value="Sig70_bacteroi1"/>
    <property type="match status" value="1"/>
</dbReference>
<dbReference type="InterPro" id="IPR013325">
    <property type="entry name" value="RNA_pol_sigma_r2"/>
</dbReference>
<dbReference type="EMBL" id="DXAV01000082">
    <property type="protein sequence ID" value="HIZ92376.1"/>
    <property type="molecule type" value="Genomic_DNA"/>
</dbReference>
<dbReference type="GO" id="GO:0003677">
    <property type="term" value="F:DNA binding"/>
    <property type="evidence" value="ECO:0007669"/>
    <property type="project" value="InterPro"/>
</dbReference>
<keyword evidence="3" id="KW-0731">Sigma factor</keyword>
<dbReference type="InterPro" id="IPR014284">
    <property type="entry name" value="RNA_pol_sigma-70_dom"/>
</dbReference>
<keyword evidence="5" id="KW-0812">Transmembrane</keyword>
<keyword evidence="4" id="KW-0804">Transcription</keyword>
<evidence type="ECO:0000256" key="5">
    <source>
        <dbReference type="SAM" id="Phobius"/>
    </source>
</evidence>
<dbReference type="NCBIfam" id="TIGR02937">
    <property type="entry name" value="sigma70-ECF"/>
    <property type="match status" value="1"/>
</dbReference>
<feature type="domain" description="RNA polymerase sigma factor 70 region 4 type 2" evidence="7">
    <location>
        <begin position="123"/>
        <end position="173"/>
    </location>
</feature>
<keyword evidence="5" id="KW-1133">Transmembrane helix</keyword>
<dbReference type="GO" id="GO:0006352">
    <property type="term" value="P:DNA-templated transcription initiation"/>
    <property type="evidence" value="ECO:0007669"/>
    <property type="project" value="InterPro"/>
</dbReference>
<dbReference type="Proteomes" id="UP000824108">
    <property type="component" value="Unassembled WGS sequence"/>
</dbReference>
<evidence type="ECO:0000256" key="4">
    <source>
        <dbReference type="ARBA" id="ARBA00023163"/>
    </source>
</evidence>
<dbReference type="InterPro" id="IPR013249">
    <property type="entry name" value="RNA_pol_sigma70_r4_t2"/>
</dbReference>
<dbReference type="GO" id="GO:0016987">
    <property type="term" value="F:sigma factor activity"/>
    <property type="evidence" value="ECO:0007669"/>
    <property type="project" value="UniProtKB-KW"/>
</dbReference>
<gene>
    <name evidence="8" type="ORF">H9807_09735</name>
</gene>
<proteinExistence type="inferred from homology"/>
<reference evidence="8" key="2">
    <citation type="submission" date="2021-04" db="EMBL/GenBank/DDBJ databases">
        <authorList>
            <person name="Gilroy R."/>
        </authorList>
    </citation>
    <scope>NUCLEOTIDE SEQUENCE</scope>
    <source>
        <strain evidence="8">CHK118-2852</strain>
    </source>
</reference>
<dbReference type="SUPFAM" id="SSF88659">
    <property type="entry name" value="Sigma3 and sigma4 domains of RNA polymerase sigma factors"/>
    <property type="match status" value="1"/>
</dbReference>
<reference evidence="8" key="1">
    <citation type="journal article" date="2021" name="PeerJ">
        <title>Extensive microbial diversity within the chicken gut microbiome revealed by metagenomics and culture.</title>
        <authorList>
            <person name="Gilroy R."/>
            <person name="Ravi A."/>
            <person name="Getino M."/>
            <person name="Pursley I."/>
            <person name="Horton D.L."/>
            <person name="Alikhan N.F."/>
            <person name="Baker D."/>
            <person name="Gharbi K."/>
            <person name="Hall N."/>
            <person name="Watson M."/>
            <person name="Adriaenssens E.M."/>
            <person name="Foster-Nyarko E."/>
            <person name="Jarju S."/>
            <person name="Secka A."/>
            <person name="Antonio M."/>
            <person name="Oren A."/>
            <person name="Chaudhuri R.R."/>
            <person name="La Ragione R."/>
            <person name="Hildebrand F."/>
            <person name="Pallen M.J."/>
        </authorList>
    </citation>
    <scope>NUCLEOTIDE SEQUENCE</scope>
    <source>
        <strain evidence="8">CHK118-2852</strain>
    </source>
</reference>
<evidence type="ECO:0000259" key="6">
    <source>
        <dbReference type="Pfam" id="PF04542"/>
    </source>
</evidence>
<accession>A0A9D2KEK8</accession>
<feature type="transmembrane region" description="Helical" evidence="5">
    <location>
        <begin position="176"/>
        <end position="193"/>
    </location>
</feature>
<comment type="similarity">
    <text evidence="1">Belongs to the sigma-70 factor family. ECF subfamily.</text>
</comment>
<dbReference type="InterPro" id="IPR039425">
    <property type="entry name" value="RNA_pol_sigma-70-like"/>
</dbReference>
<dbReference type="InterPro" id="IPR013324">
    <property type="entry name" value="RNA_pol_sigma_r3/r4-like"/>
</dbReference>
<keyword evidence="2" id="KW-0805">Transcription regulation</keyword>
<dbReference type="AlphaFoldDB" id="A0A9D2KEK8"/>
<dbReference type="InterPro" id="IPR036388">
    <property type="entry name" value="WH-like_DNA-bd_sf"/>
</dbReference>
<evidence type="ECO:0000256" key="1">
    <source>
        <dbReference type="ARBA" id="ARBA00010641"/>
    </source>
</evidence>
<dbReference type="PANTHER" id="PTHR43133:SF46">
    <property type="entry name" value="RNA POLYMERASE SIGMA-70 FACTOR ECF SUBFAMILY"/>
    <property type="match status" value="1"/>
</dbReference>